<organism evidence="1 2">
    <name type="scientific">Hyalomma asiaticum</name>
    <name type="common">Tick</name>
    <dbReference type="NCBI Taxonomy" id="266040"/>
    <lineage>
        <taxon>Eukaryota</taxon>
        <taxon>Metazoa</taxon>
        <taxon>Ecdysozoa</taxon>
        <taxon>Arthropoda</taxon>
        <taxon>Chelicerata</taxon>
        <taxon>Arachnida</taxon>
        <taxon>Acari</taxon>
        <taxon>Parasitiformes</taxon>
        <taxon>Ixodida</taxon>
        <taxon>Ixodoidea</taxon>
        <taxon>Ixodidae</taxon>
        <taxon>Hyalomminae</taxon>
        <taxon>Hyalomma</taxon>
    </lineage>
</organism>
<gene>
    <name evidence="1" type="ORF">HPB50_003260</name>
</gene>
<accession>A0ACB7RSZ1</accession>
<name>A0ACB7RSZ1_HYAAI</name>
<proteinExistence type="predicted"/>
<reference evidence="1" key="1">
    <citation type="submission" date="2020-05" db="EMBL/GenBank/DDBJ databases">
        <title>Large-scale comparative analyses of tick genomes elucidate their genetic diversity and vector capacities.</title>
        <authorList>
            <person name="Jia N."/>
            <person name="Wang J."/>
            <person name="Shi W."/>
            <person name="Du L."/>
            <person name="Sun Y."/>
            <person name="Zhan W."/>
            <person name="Jiang J."/>
            <person name="Wang Q."/>
            <person name="Zhang B."/>
            <person name="Ji P."/>
            <person name="Sakyi L.B."/>
            <person name="Cui X."/>
            <person name="Yuan T."/>
            <person name="Jiang B."/>
            <person name="Yang W."/>
            <person name="Lam T.T.-Y."/>
            <person name="Chang Q."/>
            <person name="Ding S."/>
            <person name="Wang X."/>
            <person name="Zhu J."/>
            <person name="Ruan X."/>
            <person name="Zhao L."/>
            <person name="Wei J."/>
            <person name="Que T."/>
            <person name="Du C."/>
            <person name="Cheng J."/>
            <person name="Dai P."/>
            <person name="Han X."/>
            <person name="Huang E."/>
            <person name="Gao Y."/>
            <person name="Liu J."/>
            <person name="Shao H."/>
            <person name="Ye R."/>
            <person name="Li L."/>
            <person name="Wei W."/>
            <person name="Wang X."/>
            <person name="Wang C."/>
            <person name="Yang T."/>
            <person name="Huo Q."/>
            <person name="Li W."/>
            <person name="Guo W."/>
            <person name="Chen H."/>
            <person name="Zhou L."/>
            <person name="Ni X."/>
            <person name="Tian J."/>
            <person name="Zhou Y."/>
            <person name="Sheng Y."/>
            <person name="Liu T."/>
            <person name="Pan Y."/>
            <person name="Xia L."/>
            <person name="Li J."/>
            <person name="Zhao F."/>
            <person name="Cao W."/>
        </authorList>
    </citation>
    <scope>NUCLEOTIDE SEQUENCE</scope>
    <source>
        <strain evidence="1">Hyas-2018</strain>
    </source>
</reference>
<keyword evidence="2" id="KW-1185">Reference proteome</keyword>
<evidence type="ECO:0000313" key="2">
    <source>
        <dbReference type="Proteomes" id="UP000821845"/>
    </source>
</evidence>
<protein>
    <submittedName>
        <fullName evidence="1">Uncharacterized protein</fullName>
    </submittedName>
</protein>
<dbReference type="Proteomes" id="UP000821845">
    <property type="component" value="Chromosome 8"/>
</dbReference>
<comment type="caution">
    <text evidence="1">The sequence shown here is derived from an EMBL/GenBank/DDBJ whole genome shotgun (WGS) entry which is preliminary data.</text>
</comment>
<sequence>MFVVGDSVLVKTVRGESVSWEEGVVTQVVSAVTYMVKVRDVHRFTHADHLRPRHAAPGEPPPPFEVPAKQTPTREVTPNPTETQLQQPTDQDALCSPETPAEPKTNDVPEHDESPPSAHAPEPVRKNLAESSAPAAASESPEPPLLRRSARVRKQPDWFRHANFK</sequence>
<dbReference type="EMBL" id="CM023488">
    <property type="protein sequence ID" value="KAH6923634.1"/>
    <property type="molecule type" value="Genomic_DNA"/>
</dbReference>
<evidence type="ECO:0000313" key="1">
    <source>
        <dbReference type="EMBL" id="KAH6923634.1"/>
    </source>
</evidence>